<dbReference type="GO" id="GO:0005524">
    <property type="term" value="F:ATP binding"/>
    <property type="evidence" value="ECO:0007669"/>
    <property type="project" value="UniProtKB-UniRule"/>
</dbReference>
<dbReference type="PROSITE" id="PS50011">
    <property type="entry name" value="PROTEIN_KINASE_DOM"/>
    <property type="match status" value="1"/>
</dbReference>
<dbReference type="GO" id="GO:0004674">
    <property type="term" value="F:protein serine/threonine kinase activity"/>
    <property type="evidence" value="ECO:0007669"/>
    <property type="project" value="UniProtKB-KW"/>
</dbReference>
<dbReference type="PANTHER" id="PTHR24058:SF53">
    <property type="entry name" value="HOMEODOMAIN-INTERACTING PROTEIN KINASE 2"/>
    <property type="match status" value="1"/>
</dbReference>
<feature type="binding site" evidence="6">
    <location>
        <position position="40"/>
    </location>
    <ligand>
        <name>ATP</name>
        <dbReference type="ChEBI" id="CHEBI:30616"/>
    </ligand>
</feature>
<keyword evidence="5 6" id="KW-0067">ATP-binding</keyword>
<evidence type="ECO:0000256" key="4">
    <source>
        <dbReference type="ARBA" id="ARBA00022777"/>
    </source>
</evidence>
<organism evidence="9 10">
    <name type="scientific">Amphiprion percula</name>
    <name type="common">Orange clownfish</name>
    <name type="synonym">Lutjanus percula</name>
    <dbReference type="NCBI Taxonomy" id="161767"/>
    <lineage>
        <taxon>Eukaryota</taxon>
        <taxon>Metazoa</taxon>
        <taxon>Chordata</taxon>
        <taxon>Craniata</taxon>
        <taxon>Vertebrata</taxon>
        <taxon>Euteleostomi</taxon>
        <taxon>Actinopterygii</taxon>
        <taxon>Neopterygii</taxon>
        <taxon>Teleostei</taxon>
        <taxon>Neoteleostei</taxon>
        <taxon>Acanthomorphata</taxon>
        <taxon>Ovalentaria</taxon>
        <taxon>Pomacentridae</taxon>
        <taxon>Amphiprion</taxon>
    </lineage>
</organism>
<protein>
    <recommendedName>
        <fullName evidence="8">Protein kinase domain-containing protein</fullName>
    </recommendedName>
</protein>
<dbReference type="InterPro" id="IPR017441">
    <property type="entry name" value="Protein_kinase_ATP_BS"/>
</dbReference>
<dbReference type="GO" id="GO:0005737">
    <property type="term" value="C:cytoplasm"/>
    <property type="evidence" value="ECO:0007669"/>
    <property type="project" value="TreeGrafter"/>
</dbReference>
<dbReference type="SMART" id="SM00220">
    <property type="entry name" value="S_TKc"/>
    <property type="match status" value="1"/>
</dbReference>
<keyword evidence="4" id="KW-0418">Kinase</keyword>
<evidence type="ECO:0000313" key="10">
    <source>
        <dbReference type="Proteomes" id="UP000265080"/>
    </source>
</evidence>
<dbReference type="InterPro" id="IPR050494">
    <property type="entry name" value="Ser_Thr_dual-spec_kinase"/>
</dbReference>
<proteinExistence type="predicted"/>
<dbReference type="GO" id="GO:0003713">
    <property type="term" value="F:transcription coactivator activity"/>
    <property type="evidence" value="ECO:0007669"/>
    <property type="project" value="TreeGrafter"/>
</dbReference>
<feature type="region of interest" description="Disordered" evidence="7">
    <location>
        <begin position="378"/>
        <end position="401"/>
    </location>
</feature>
<accession>A0A3P8U874</accession>
<dbReference type="Gene3D" id="1.10.510.10">
    <property type="entry name" value="Transferase(Phosphotransferase) domain 1"/>
    <property type="match status" value="1"/>
</dbReference>
<dbReference type="GO" id="GO:0045944">
    <property type="term" value="P:positive regulation of transcription by RNA polymerase II"/>
    <property type="evidence" value="ECO:0007669"/>
    <property type="project" value="TreeGrafter"/>
</dbReference>
<dbReference type="Proteomes" id="UP000265080">
    <property type="component" value="Chromosome 10"/>
</dbReference>
<keyword evidence="2" id="KW-0808">Transferase</keyword>
<evidence type="ECO:0000256" key="2">
    <source>
        <dbReference type="ARBA" id="ARBA00022679"/>
    </source>
</evidence>
<dbReference type="InterPro" id="IPR008271">
    <property type="entry name" value="Ser/Thr_kinase_AS"/>
</dbReference>
<dbReference type="PROSITE" id="PS00107">
    <property type="entry name" value="PROTEIN_KINASE_ATP"/>
    <property type="match status" value="1"/>
</dbReference>
<reference evidence="9" key="2">
    <citation type="submission" date="2025-08" db="UniProtKB">
        <authorList>
            <consortium name="Ensembl"/>
        </authorList>
    </citation>
    <scope>IDENTIFICATION</scope>
</reference>
<dbReference type="GO" id="GO:0016605">
    <property type="term" value="C:PML body"/>
    <property type="evidence" value="ECO:0007669"/>
    <property type="project" value="TreeGrafter"/>
</dbReference>
<evidence type="ECO:0000256" key="7">
    <source>
        <dbReference type="SAM" id="MobiDB-lite"/>
    </source>
</evidence>
<evidence type="ECO:0000256" key="6">
    <source>
        <dbReference type="PROSITE-ProRule" id="PRU10141"/>
    </source>
</evidence>
<dbReference type="GO" id="GO:0046332">
    <property type="term" value="F:SMAD binding"/>
    <property type="evidence" value="ECO:0007669"/>
    <property type="project" value="TreeGrafter"/>
</dbReference>
<dbReference type="GO" id="GO:0004713">
    <property type="term" value="F:protein tyrosine kinase activity"/>
    <property type="evidence" value="ECO:0007669"/>
    <property type="project" value="TreeGrafter"/>
</dbReference>
<dbReference type="GO" id="GO:0007224">
    <property type="term" value="P:smoothened signaling pathway"/>
    <property type="evidence" value="ECO:0007669"/>
    <property type="project" value="TreeGrafter"/>
</dbReference>
<dbReference type="GO" id="GO:0042771">
    <property type="term" value="P:intrinsic apoptotic signaling pathway in response to DNA damage by p53 class mediator"/>
    <property type="evidence" value="ECO:0007669"/>
    <property type="project" value="TreeGrafter"/>
</dbReference>
<dbReference type="PANTHER" id="PTHR24058">
    <property type="entry name" value="DUAL SPECIFICITY PROTEIN KINASE"/>
    <property type="match status" value="1"/>
</dbReference>
<keyword evidence="3 6" id="KW-0547">Nucleotide-binding</keyword>
<name>A0A3P8U874_AMPPE</name>
<reference evidence="9 10" key="1">
    <citation type="submission" date="2018-03" db="EMBL/GenBank/DDBJ databases">
        <title>Finding Nemo's genes: A chromosome-scale reference assembly of the genome of the orange clownfish Amphiprion percula.</title>
        <authorList>
            <person name="Lehmann R."/>
        </authorList>
    </citation>
    <scope>NUCLEOTIDE SEQUENCE</scope>
</reference>
<feature type="domain" description="Protein kinase" evidence="8">
    <location>
        <begin position="11"/>
        <end position="336"/>
    </location>
</feature>
<keyword evidence="1" id="KW-0723">Serine/threonine-protein kinase</keyword>
<evidence type="ECO:0000313" key="9">
    <source>
        <dbReference type="Ensembl" id="ENSAPEP00000033544.1"/>
    </source>
</evidence>
<sequence>MQLRREVTNSYYVEKLLGEGGFGVVARCMNVDTEEVVALKMFREYIDKEDAEGEIECLCKLKKLDADTHNVVKFIEHFEYKGRFCLIFEMLDLDLFDFLESRNWRPLNVAEIRPIAQQMLVALEGLKNIGLVHADMKPENIVFVDLCLSEFFKVKLIDFGCAIEVSELAEYDTIQNIGYRAPEVIMGLPLTEAVDMWSLGDVLAYMFLGELLYPTESEYEQLRVMVHMQGQPKDHLLKAGEKARRFFTKSHDSSGQAWRMKTPDEYEQETEKEDTQCLAAGEKFSSIDDMLHHFKKNMDPAEEADTKAFLSLLKQMLHMDPKKRITPSAALRHPFITMEHLFVNTRFSIQYREQALLLMARCDPRVADMGDIFTSSKVLSSNKASTSGDDTEGLTEASLDQGGTKDQIIAVTHQEEKMSELTAPLENPSVSDGVTKDKRITAASLNIREDRPPQEVTVTNIEPAKNIMDKTNQNMQEDPSDVIKVTTKKKRCRRFRKFLSRVFKCFTCCCRGVDDD</sequence>
<feature type="compositionally biased region" description="Polar residues" evidence="7">
    <location>
        <begin position="378"/>
        <end position="388"/>
    </location>
</feature>
<evidence type="ECO:0000259" key="8">
    <source>
        <dbReference type="PROSITE" id="PS50011"/>
    </source>
</evidence>
<dbReference type="AlphaFoldDB" id="A0A3P8U874"/>
<evidence type="ECO:0000256" key="5">
    <source>
        <dbReference type="ARBA" id="ARBA00022840"/>
    </source>
</evidence>
<dbReference type="InterPro" id="IPR000719">
    <property type="entry name" value="Prot_kinase_dom"/>
</dbReference>
<dbReference type="OMA" id="QIIAHCC"/>
<dbReference type="GeneTree" id="ENSGT00940000155356"/>
<dbReference type="InterPro" id="IPR011009">
    <property type="entry name" value="Kinase-like_dom_sf"/>
</dbReference>
<dbReference type="STRING" id="161767.ENSAPEP00000033544"/>
<reference evidence="9" key="3">
    <citation type="submission" date="2025-09" db="UniProtKB">
        <authorList>
            <consortium name="Ensembl"/>
        </authorList>
    </citation>
    <scope>IDENTIFICATION</scope>
</reference>
<dbReference type="SUPFAM" id="SSF56112">
    <property type="entry name" value="Protein kinase-like (PK-like)"/>
    <property type="match status" value="1"/>
</dbReference>
<dbReference type="Gene3D" id="3.30.200.20">
    <property type="entry name" value="Phosphorylase Kinase, domain 1"/>
    <property type="match status" value="1"/>
</dbReference>
<dbReference type="Ensembl" id="ENSAPET00000034423.1">
    <property type="protein sequence ID" value="ENSAPEP00000033544.1"/>
    <property type="gene ID" value="ENSAPEG00000023831.1"/>
</dbReference>
<evidence type="ECO:0000256" key="1">
    <source>
        <dbReference type="ARBA" id="ARBA00022527"/>
    </source>
</evidence>
<dbReference type="PROSITE" id="PS00108">
    <property type="entry name" value="PROTEIN_KINASE_ST"/>
    <property type="match status" value="1"/>
</dbReference>
<keyword evidence="10" id="KW-1185">Reference proteome</keyword>
<evidence type="ECO:0000256" key="3">
    <source>
        <dbReference type="ARBA" id="ARBA00022741"/>
    </source>
</evidence>
<dbReference type="Pfam" id="PF00069">
    <property type="entry name" value="Pkinase"/>
    <property type="match status" value="1"/>
</dbReference>
<dbReference type="GO" id="GO:0003714">
    <property type="term" value="F:transcription corepressor activity"/>
    <property type="evidence" value="ECO:0007669"/>
    <property type="project" value="TreeGrafter"/>
</dbReference>